<accession>A0A2H3BG74</accession>
<keyword evidence="2" id="KW-1185">Reference proteome</keyword>
<gene>
    <name evidence="1" type="ORF">ARMSODRAFT_1025174</name>
</gene>
<name>A0A2H3BG74_9AGAR</name>
<evidence type="ECO:0000313" key="1">
    <source>
        <dbReference type="EMBL" id="PBK62046.1"/>
    </source>
</evidence>
<evidence type="ECO:0000313" key="2">
    <source>
        <dbReference type="Proteomes" id="UP000218334"/>
    </source>
</evidence>
<proteinExistence type="predicted"/>
<reference evidence="2" key="1">
    <citation type="journal article" date="2017" name="Nat. Ecol. Evol.">
        <title>Genome expansion and lineage-specific genetic innovations in the forest pathogenic fungi Armillaria.</title>
        <authorList>
            <person name="Sipos G."/>
            <person name="Prasanna A.N."/>
            <person name="Walter M.C."/>
            <person name="O'Connor E."/>
            <person name="Balint B."/>
            <person name="Krizsan K."/>
            <person name="Kiss B."/>
            <person name="Hess J."/>
            <person name="Varga T."/>
            <person name="Slot J."/>
            <person name="Riley R."/>
            <person name="Boka B."/>
            <person name="Rigling D."/>
            <person name="Barry K."/>
            <person name="Lee J."/>
            <person name="Mihaltcheva S."/>
            <person name="LaButti K."/>
            <person name="Lipzen A."/>
            <person name="Waldron R."/>
            <person name="Moloney N.M."/>
            <person name="Sperisen C."/>
            <person name="Kredics L."/>
            <person name="Vagvoelgyi C."/>
            <person name="Patrignani A."/>
            <person name="Fitzpatrick D."/>
            <person name="Nagy I."/>
            <person name="Doyle S."/>
            <person name="Anderson J.B."/>
            <person name="Grigoriev I.V."/>
            <person name="Gueldener U."/>
            <person name="Muensterkoetter M."/>
            <person name="Nagy L.G."/>
        </authorList>
    </citation>
    <scope>NUCLEOTIDE SEQUENCE [LARGE SCALE GENOMIC DNA]</scope>
    <source>
        <strain evidence="2">28-4</strain>
    </source>
</reference>
<dbReference type="Proteomes" id="UP000218334">
    <property type="component" value="Unassembled WGS sequence"/>
</dbReference>
<sequence>MELARDGITRWIPKDIPNIDRRIEPLLRLEILFPELCQRLPSGLFGEHNLEFSRKLSNTLLITLSAIDDAHIQKPTEQNQVVMDALADNGVHHPLVWKKLLDRYADKEKLFHDTGDIFTIKMCLNLVTSIYLRKDSPQELCSCTFADASVTYCKPDILKGLLSFFEAFDLQKDTVDPERRLSLAIVRALAPDSAPSTFNSHQHYPFHRDSTISKYQLLRVALHAIQKVLHHHPVNPPSKQWRTDVFWAIVSYMMSDIFTGRSLSNSEDSEFMNLFWTCRAHALVCMASLMHGDPKDSAIEPNAEWATKPLFLNILRVIHDEPVGDAPNLSAIRVFPNLPQWFDSLSGVVGFLLGQACSQGIPEAYEAFQEKGSLNYIADKSSLHPEFIEGLHGYITGLSDAKSGKFPDIQSDEFPDWHIQDLHQALVIRCIYHEYSVQCYTLHPTDNGTPDDVEHWKKDMKGIVSILTECLEEEKGHNNAINQPSTSSNNLTGVPEIHYESGWRPNTDIELGLLRLGNVKAT</sequence>
<dbReference type="EMBL" id="KZ293470">
    <property type="protein sequence ID" value="PBK62046.1"/>
    <property type="molecule type" value="Genomic_DNA"/>
</dbReference>
<organism evidence="1 2">
    <name type="scientific">Armillaria solidipes</name>
    <dbReference type="NCBI Taxonomy" id="1076256"/>
    <lineage>
        <taxon>Eukaryota</taxon>
        <taxon>Fungi</taxon>
        <taxon>Dikarya</taxon>
        <taxon>Basidiomycota</taxon>
        <taxon>Agaricomycotina</taxon>
        <taxon>Agaricomycetes</taxon>
        <taxon>Agaricomycetidae</taxon>
        <taxon>Agaricales</taxon>
        <taxon>Marasmiineae</taxon>
        <taxon>Physalacriaceae</taxon>
        <taxon>Armillaria</taxon>
    </lineage>
</organism>
<protein>
    <submittedName>
        <fullName evidence="1">Uncharacterized protein</fullName>
    </submittedName>
</protein>
<dbReference type="AlphaFoldDB" id="A0A2H3BG74"/>